<dbReference type="RefSeq" id="WP_167462450.1">
    <property type="nucleotide sequence ID" value="NZ_CP046171.1"/>
</dbReference>
<evidence type="ECO:0000256" key="1">
    <source>
        <dbReference type="SAM" id="MobiDB-lite"/>
    </source>
</evidence>
<proteinExistence type="predicted"/>
<name>A0A6G9XR08_NOCBR</name>
<accession>A0A6G9XR08</accession>
<protein>
    <submittedName>
        <fullName evidence="2">Uncharacterized protein</fullName>
    </submittedName>
</protein>
<sequence>MAGVLGYYWFKPVSPPRVSVELSQTIFKVTKDDLRGQTLETALTKVAYPQSVFYDHVGDVWIVDLTNGPSQTLVPIPADPGNWTIVAVGFRAATLSSMAEDRSLAPGRKPALNFVTFGIRRTEDIRGAEIASIVQGELDDTLPGSSGTSGMTAFRSGTGPTLRVQ</sequence>
<gene>
    <name evidence="2" type="ORF">F5X71_14570</name>
</gene>
<dbReference type="AlphaFoldDB" id="A0A6G9XR08"/>
<evidence type="ECO:0000313" key="2">
    <source>
        <dbReference type="EMBL" id="QIS03381.1"/>
    </source>
</evidence>
<dbReference type="Proteomes" id="UP000501705">
    <property type="component" value="Chromosome"/>
</dbReference>
<evidence type="ECO:0000313" key="3">
    <source>
        <dbReference type="Proteomes" id="UP000501705"/>
    </source>
</evidence>
<feature type="region of interest" description="Disordered" evidence="1">
    <location>
        <begin position="141"/>
        <end position="165"/>
    </location>
</feature>
<organism evidence="2 3">
    <name type="scientific">Nocardia brasiliensis</name>
    <dbReference type="NCBI Taxonomy" id="37326"/>
    <lineage>
        <taxon>Bacteria</taxon>
        <taxon>Bacillati</taxon>
        <taxon>Actinomycetota</taxon>
        <taxon>Actinomycetes</taxon>
        <taxon>Mycobacteriales</taxon>
        <taxon>Nocardiaceae</taxon>
        <taxon>Nocardia</taxon>
    </lineage>
</organism>
<reference evidence="2 3" key="1">
    <citation type="journal article" date="2019" name="ACS Chem. Biol.">
        <title>Identification and Mobilization of a Cryptic Antibiotic Biosynthesis Gene Locus from a Human-Pathogenic Nocardia Isolate.</title>
        <authorList>
            <person name="Herisse M."/>
            <person name="Ishida K."/>
            <person name="Porter J.L."/>
            <person name="Howden B."/>
            <person name="Hertweck C."/>
            <person name="Stinear T.P."/>
            <person name="Pidot S.J."/>
        </authorList>
    </citation>
    <scope>NUCLEOTIDE SEQUENCE [LARGE SCALE GENOMIC DNA]</scope>
    <source>
        <strain evidence="2 3">AUSMDU00024985</strain>
    </source>
</reference>
<dbReference type="EMBL" id="CP046171">
    <property type="protein sequence ID" value="QIS03381.1"/>
    <property type="molecule type" value="Genomic_DNA"/>
</dbReference>